<keyword evidence="2" id="KW-1185">Reference proteome</keyword>
<accession>A0AA37S6I9</accession>
<dbReference type="EMBL" id="BSNM01000002">
    <property type="protein sequence ID" value="GLQ29615.1"/>
    <property type="molecule type" value="Genomic_DNA"/>
</dbReference>
<evidence type="ECO:0000313" key="2">
    <source>
        <dbReference type="Proteomes" id="UP001161389"/>
    </source>
</evidence>
<reference evidence="1" key="2">
    <citation type="submission" date="2023-01" db="EMBL/GenBank/DDBJ databases">
        <title>Draft genome sequence of Litoribrevibacter albus strain NBRC 110071.</title>
        <authorList>
            <person name="Sun Q."/>
            <person name="Mori K."/>
        </authorList>
    </citation>
    <scope>NUCLEOTIDE SEQUENCE</scope>
    <source>
        <strain evidence="1">NBRC 110071</strain>
    </source>
</reference>
<comment type="caution">
    <text evidence="1">The sequence shown here is derived from an EMBL/GenBank/DDBJ whole genome shotgun (WGS) entry which is preliminary data.</text>
</comment>
<protein>
    <submittedName>
        <fullName evidence="1">Uncharacterized protein</fullName>
    </submittedName>
</protein>
<sequence>MENLDATLDQMVDHILNYNEIEFLDLVQFIWRRGWALENAEPPHDELELRCALKACLIERMAEIWNAPPKNSNEVIPAWCLKIPALSNSFSVIKPEEQSLWEGESGNDIFRKRNIFAPSEFMFFL</sequence>
<gene>
    <name evidence="1" type="ORF">GCM10007876_00930</name>
</gene>
<dbReference type="RefSeq" id="WP_284377468.1">
    <property type="nucleotide sequence ID" value="NZ_BSNM01000002.1"/>
</dbReference>
<organism evidence="1 2">
    <name type="scientific">Litoribrevibacter albus</name>
    <dbReference type="NCBI Taxonomy" id="1473156"/>
    <lineage>
        <taxon>Bacteria</taxon>
        <taxon>Pseudomonadati</taxon>
        <taxon>Pseudomonadota</taxon>
        <taxon>Gammaproteobacteria</taxon>
        <taxon>Oceanospirillales</taxon>
        <taxon>Oceanospirillaceae</taxon>
        <taxon>Litoribrevibacter</taxon>
    </lineage>
</organism>
<proteinExistence type="predicted"/>
<reference evidence="1" key="1">
    <citation type="journal article" date="2014" name="Int. J. Syst. Evol. Microbiol.">
        <title>Complete genome sequence of Corynebacterium casei LMG S-19264T (=DSM 44701T), isolated from a smear-ripened cheese.</title>
        <authorList>
            <consortium name="US DOE Joint Genome Institute (JGI-PGF)"/>
            <person name="Walter F."/>
            <person name="Albersmeier A."/>
            <person name="Kalinowski J."/>
            <person name="Ruckert C."/>
        </authorList>
    </citation>
    <scope>NUCLEOTIDE SEQUENCE</scope>
    <source>
        <strain evidence="1">NBRC 110071</strain>
    </source>
</reference>
<evidence type="ECO:0000313" key="1">
    <source>
        <dbReference type="EMBL" id="GLQ29615.1"/>
    </source>
</evidence>
<dbReference type="Proteomes" id="UP001161389">
    <property type="component" value="Unassembled WGS sequence"/>
</dbReference>
<dbReference type="AlphaFoldDB" id="A0AA37S6I9"/>
<name>A0AA37S6I9_9GAMM</name>